<dbReference type="InterPro" id="IPR021275">
    <property type="entry name" value="DUF2854"/>
</dbReference>
<organism evidence="2 3">
    <name type="scientific">Romeriopsis navalis LEGE 11480</name>
    <dbReference type="NCBI Taxonomy" id="2777977"/>
    <lineage>
        <taxon>Bacteria</taxon>
        <taxon>Bacillati</taxon>
        <taxon>Cyanobacteriota</taxon>
        <taxon>Cyanophyceae</taxon>
        <taxon>Leptolyngbyales</taxon>
        <taxon>Leptolyngbyaceae</taxon>
        <taxon>Romeriopsis</taxon>
        <taxon>Romeriopsis navalis</taxon>
    </lineage>
</organism>
<evidence type="ECO:0000256" key="1">
    <source>
        <dbReference type="SAM" id="Phobius"/>
    </source>
</evidence>
<keyword evidence="3" id="KW-1185">Reference proteome</keyword>
<dbReference type="Pfam" id="PF11016">
    <property type="entry name" value="DUF2854"/>
    <property type="match status" value="1"/>
</dbReference>
<keyword evidence="1" id="KW-0812">Transmembrane</keyword>
<gene>
    <name evidence="2" type="ORF">IQ266_14340</name>
</gene>
<dbReference type="EMBL" id="JADEXQ010000047">
    <property type="protein sequence ID" value="MBE9030912.1"/>
    <property type="molecule type" value="Genomic_DNA"/>
</dbReference>
<dbReference type="PANTHER" id="PTHR35551">
    <property type="match status" value="1"/>
</dbReference>
<accession>A0A928VNL6</accession>
<sequence length="183" mass="19864">MLRQIRWAVLLLSVGSVLGFVGGVYYLHQASIPSAIATLVGVPMALVGLGLKGAELSPLTLPAPTPEIEALRLKSTATQAQILEDVTRYQYGATVHLEVALERLGIESEETDEHPPLLGIREANVDGAYALLLAFGLLDDFTFDMWKEREEALTRFFGPDVKVEVSEPDDGKEYVKVAIVATA</sequence>
<keyword evidence="1" id="KW-0472">Membrane</keyword>
<dbReference type="Proteomes" id="UP000625316">
    <property type="component" value="Unassembled WGS sequence"/>
</dbReference>
<feature type="transmembrane region" description="Helical" evidence="1">
    <location>
        <begin position="7"/>
        <end position="26"/>
    </location>
</feature>
<dbReference type="PANTHER" id="PTHR35551:SF1">
    <property type="entry name" value="ACCLIMATION OF PHOTOSYNTHESIS TO ENVIRONMENT"/>
    <property type="match status" value="1"/>
</dbReference>
<dbReference type="AlphaFoldDB" id="A0A928VNL6"/>
<comment type="caution">
    <text evidence="2">The sequence shown here is derived from an EMBL/GenBank/DDBJ whole genome shotgun (WGS) entry which is preliminary data.</text>
</comment>
<name>A0A928VNL6_9CYAN</name>
<keyword evidence="1" id="KW-1133">Transmembrane helix</keyword>
<reference evidence="2" key="1">
    <citation type="submission" date="2020-10" db="EMBL/GenBank/DDBJ databases">
        <authorList>
            <person name="Castelo-Branco R."/>
            <person name="Eusebio N."/>
            <person name="Adriana R."/>
            <person name="Vieira A."/>
            <person name="Brugerolle De Fraissinette N."/>
            <person name="Rezende De Castro R."/>
            <person name="Schneider M.P."/>
            <person name="Vasconcelos V."/>
            <person name="Leao P.N."/>
        </authorList>
    </citation>
    <scope>NUCLEOTIDE SEQUENCE</scope>
    <source>
        <strain evidence="2">LEGE 11480</strain>
    </source>
</reference>
<evidence type="ECO:0000313" key="2">
    <source>
        <dbReference type="EMBL" id="MBE9030912.1"/>
    </source>
</evidence>
<evidence type="ECO:0000313" key="3">
    <source>
        <dbReference type="Proteomes" id="UP000625316"/>
    </source>
</evidence>
<protein>
    <submittedName>
        <fullName evidence="2">DUF2854 domain-containing protein</fullName>
    </submittedName>
</protein>
<dbReference type="RefSeq" id="WP_264325739.1">
    <property type="nucleotide sequence ID" value="NZ_JADEXQ010000047.1"/>
</dbReference>
<proteinExistence type="predicted"/>